<evidence type="ECO:0000313" key="1">
    <source>
        <dbReference type="EMBL" id="OYR58506.1"/>
    </source>
</evidence>
<sequence>MSATEFDPNDTVSIAYDDRNGDFDPDFEMYDELAFNIGWDTPEENDDPEAEAQMELEARLEDSITGDMITVDPDWYF</sequence>
<protein>
    <submittedName>
        <fullName evidence="1">Uncharacterized protein</fullName>
    </submittedName>
</protein>
<proteinExistence type="predicted"/>
<keyword evidence="2" id="KW-1185">Reference proteome</keyword>
<dbReference type="Proteomes" id="UP000216308">
    <property type="component" value="Unassembled WGS sequence"/>
</dbReference>
<gene>
    <name evidence="1" type="ORF">DJ70_03020</name>
</gene>
<name>A0A256IQD8_9EURY</name>
<evidence type="ECO:0000313" key="2">
    <source>
        <dbReference type="Proteomes" id="UP000216308"/>
    </source>
</evidence>
<dbReference type="EMBL" id="NHPJ01000032">
    <property type="protein sequence ID" value="OYR58506.1"/>
    <property type="molecule type" value="Genomic_DNA"/>
</dbReference>
<organism evidence="1 2">
    <name type="scientific">Halorubrum halodurans</name>
    <dbReference type="NCBI Taxonomy" id="1383851"/>
    <lineage>
        <taxon>Archaea</taxon>
        <taxon>Methanobacteriati</taxon>
        <taxon>Methanobacteriota</taxon>
        <taxon>Stenosarchaea group</taxon>
        <taxon>Halobacteria</taxon>
        <taxon>Halobacteriales</taxon>
        <taxon>Haloferacaceae</taxon>
        <taxon>Halorubrum</taxon>
    </lineage>
</organism>
<reference evidence="1 2" key="1">
    <citation type="journal article" date="2014" name="Front. Microbiol.">
        <title>Population and genomic analysis of the genus Halorubrum.</title>
        <authorList>
            <person name="Fullmer M.S."/>
            <person name="Soucy S.M."/>
            <person name="Swithers K.S."/>
            <person name="Makkay A.M."/>
            <person name="Wheeler R."/>
            <person name="Ventosa A."/>
            <person name="Gogarten J.P."/>
            <person name="Papke R.T."/>
        </authorList>
    </citation>
    <scope>NUCLEOTIDE SEQUENCE [LARGE SCALE GENOMIC DNA]</scope>
    <source>
        <strain evidence="1 2">Cb34</strain>
    </source>
</reference>
<dbReference type="AlphaFoldDB" id="A0A256IQD8"/>
<dbReference type="RefSeq" id="WP_094530023.1">
    <property type="nucleotide sequence ID" value="NZ_NHPJ01000032.1"/>
</dbReference>
<accession>A0A256IQD8</accession>
<comment type="caution">
    <text evidence="1">The sequence shown here is derived from an EMBL/GenBank/DDBJ whole genome shotgun (WGS) entry which is preliminary data.</text>
</comment>